<keyword evidence="4" id="KW-1185">Reference proteome</keyword>
<dbReference type="InterPro" id="IPR021765">
    <property type="entry name" value="UstYa-like"/>
</dbReference>
<keyword evidence="2" id="KW-0472">Membrane</keyword>
<sequence>MMEEEEYDSDSMSTCSDENTPLQVQTIRKSRKSHIKIAFALLIFGNFILYALYINLRIRHARLQYEFSDLQPELFPSNSREVAYRRNSRVFPLTVAGTSFAGVPSSELDRAWHDLLKDTVIKVFKEDLDYYNKKIRQWIYKETYFKHVQGFARNELERHVNHCIETLRQGILCRGDVSLGTYTYLSGGNEVTARSWALHQCVDTDALLAWTKARSIDITEPGLLVKPDKLGPEHITRKKDPH</sequence>
<gene>
    <name evidence="3" type="ORF">CC80DRAFT_570691</name>
</gene>
<dbReference type="Proteomes" id="UP000800035">
    <property type="component" value="Unassembled WGS sequence"/>
</dbReference>
<feature type="transmembrane region" description="Helical" evidence="2">
    <location>
        <begin position="37"/>
        <end position="56"/>
    </location>
</feature>
<proteinExistence type="inferred from homology"/>
<reference evidence="3" key="1">
    <citation type="journal article" date="2020" name="Stud. Mycol.">
        <title>101 Dothideomycetes genomes: a test case for predicting lifestyles and emergence of pathogens.</title>
        <authorList>
            <person name="Haridas S."/>
            <person name="Albert R."/>
            <person name="Binder M."/>
            <person name="Bloem J."/>
            <person name="Labutti K."/>
            <person name="Salamov A."/>
            <person name="Andreopoulos B."/>
            <person name="Baker S."/>
            <person name="Barry K."/>
            <person name="Bills G."/>
            <person name="Bluhm B."/>
            <person name="Cannon C."/>
            <person name="Castanera R."/>
            <person name="Culley D."/>
            <person name="Daum C."/>
            <person name="Ezra D."/>
            <person name="Gonzalez J."/>
            <person name="Henrissat B."/>
            <person name="Kuo A."/>
            <person name="Liang C."/>
            <person name="Lipzen A."/>
            <person name="Lutzoni F."/>
            <person name="Magnuson J."/>
            <person name="Mondo S."/>
            <person name="Nolan M."/>
            <person name="Ohm R."/>
            <person name="Pangilinan J."/>
            <person name="Park H.-J."/>
            <person name="Ramirez L."/>
            <person name="Alfaro M."/>
            <person name="Sun H."/>
            <person name="Tritt A."/>
            <person name="Yoshinaga Y."/>
            <person name="Zwiers L.-H."/>
            <person name="Turgeon B."/>
            <person name="Goodwin S."/>
            <person name="Spatafora J."/>
            <person name="Crous P."/>
            <person name="Grigoriev I."/>
        </authorList>
    </citation>
    <scope>NUCLEOTIDE SEQUENCE</scope>
    <source>
        <strain evidence="3">CBS 675.92</strain>
    </source>
</reference>
<protein>
    <submittedName>
        <fullName evidence="3">Uncharacterized protein</fullName>
    </submittedName>
</protein>
<dbReference type="EMBL" id="ML976979">
    <property type="protein sequence ID" value="KAF1962615.1"/>
    <property type="molecule type" value="Genomic_DNA"/>
</dbReference>
<keyword evidence="2" id="KW-1133">Transmembrane helix</keyword>
<dbReference type="PANTHER" id="PTHR33365:SF7">
    <property type="entry name" value="TAT PATHWAY SIGNAL SEQUENCE"/>
    <property type="match status" value="1"/>
</dbReference>
<keyword evidence="2" id="KW-0812">Transmembrane</keyword>
<evidence type="ECO:0000313" key="4">
    <source>
        <dbReference type="Proteomes" id="UP000800035"/>
    </source>
</evidence>
<dbReference type="PANTHER" id="PTHR33365">
    <property type="entry name" value="YALI0B05434P"/>
    <property type="match status" value="1"/>
</dbReference>
<name>A0A6A5UCG0_9PLEO</name>
<dbReference type="OrthoDB" id="3687641at2759"/>
<evidence type="ECO:0000313" key="3">
    <source>
        <dbReference type="EMBL" id="KAF1962615.1"/>
    </source>
</evidence>
<evidence type="ECO:0000256" key="2">
    <source>
        <dbReference type="SAM" id="Phobius"/>
    </source>
</evidence>
<evidence type="ECO:0000256" key="1">
    <source>
        <dbReference type="ARBA" id="ARBA00035112"/>
    </source>
</evidence>
<dbReference type="Pfam" id="PF11807">
    <property type="entry name" value="UstYa"/>
    <property type="match status" value="1"/>
</dbReference>
<organism evidence="3 4">
    <name type="scientific">Byssothecium circinans</name>
    <dbReference type="NCBI Taxonomy" id="147558"/>
    <lineage>
        <taxon>Eukaryota</taxon>
        <taxon>Fungi</taxon>
        <taxon>Dikarya</taxon>
        <taxon>Ascomycota</taxon>
        <taxon>Pezizomycotina</taxon>
        <taxon>Dothideomycetes</taxon>
        <taxon>Pleosporomycetidae</taxon>
        <taxon>Pleosporales</taxon>
        <taxon>Massarineae</taxon>
        <taxon>Massarinaceae</taxon>
        <taxon>Byssothecium</taxon>
    </lineage>
</organism>
<dbReference type="AlphaFoldDB" id="A0A6A5UCG0"/>
<accession>A0A6A5UCG0</accession>
<dbReference type="GO" id="GO:0043386">
    <property type="term" value="P:mycotoxin biosynthetic process"/>
    <property type="evidence" value="ECO:0007669"/>
    <property type="project" value="InterPro"/>
</dbReference>
<comment type="similarity">
    <text evidence="1">Belongs to the ustYa family.</text>
</comment>